<comment type="similarity">
    <text evidence="2 7">Belongs to the HSF family.</text>
</comment>
<dbReference type="GO" id="GO:0043565">
    <property type="term" value="F:sequence-specific DNA binding"/>
    <property type="evidence" value="ECO:0007669"/>
    <property type="project" value="InterPro"/>
</dbReference>
<evidence type="ECO:0000256" key="8">
    <source>
        <dbReference type="SAM" id="MobiDB-lite"/>
    </source>
</evidence>
<keyword evidence="4" id="KW-0238">DNA-binding</keyword>
<dbReference type="PANTHER" id="PTHR10015">
    <property type="entry name" value="HEAT SHOCK TRANSCRIPTION FACTOR"/>
    <property type="match status" value="1"/>
</dbReference>
<dbReference type="InterPro" id="IPR036390">
    <property type="entry name" value="WH_DNA-bd_sf"/>
</dbReference>
<accession>A0A0L0HDY9</accession>
<dbReference type="InterPro" id="IPR036388">
    <property type="entry name" value="WH-like_DNA-bd_sf"/>
</dbReference>
<evidence type="ECO:0000256" key="6">
    <source>
        <dbReference type="ARBA" id="ARBA00023242"/>
    </source>
</evidence>
<evidence type="ECO:0000313" key="10">
    <source>
        <dbReference type="EMBL" id="KNC99189.1"/>
    </source>
</evidence>
<evidence type="ECO:0000259" key="9">
    <source>
        <dbReference type="SMART" id="SM00415"/>
    </source>
</evidence>
<dbReference type="OMA" id="KSHEVHT"/>
<keyword evidence="6" id="KW-0539">Nucleus</keyword>
<dbReference type="RefSeq" id="XP_016607229.1">
    <property type="nucleotide sequence ID" value="XM_016753658.1"/>
</dbReference>
<dbReference type="PRINTS" id="PR00056">
    <property type="entry name" value="HSFDOMAIN"/>
</dbReference>
<comment type="subcellular location">
    <subcellularLocation>
        <location evidence="1">Nucleus</location>
    </subcellularLocation>
</comment>
<dbReference type="Proteomes" id="UP000053201">
    <property type="component" value="Unassembled WGS sequence"/>
</dbReference>
<dbReference type="InParanoid" id="A0A0L0HDY9"/>
<sequence>MVQKTTFIQKLYKILEDEDYQQLIRWSSLGTSFLVMDSAEFSRNVLPKVFKHNNYTSFVRQLNLYGFHKTNRSYHRHAGMTDAEREAEPREFSHPKFIRYRPDLLGEIRRKSAQDRLLSTSQISGFPSAADELHAATTLAGVASASRPIAPAPPSVALMSERNAQPHHHQRKGSPPLSTVGASPHSPMSPVDRSPHYSSLPPPGVYSHPPPYPLPPTQPIVGTSAAASRMEQGGSTLTMMQDVQSMIMKQLSHLQTNVQDLMAELRDVRKTQDMQQRVIESLLRDGKMSNSDRDADKGPRSVPSSSSHPPPPSHHLPHHHRQHPLDLRTDMSRAAEEHYYQQQQQQQQREHSSKTRDRSPRGSIVAPPSASPLSNAASTPARHVTAVHVDPLWRHHLLRHCPMPRAHHRKRSFRLPLSLHPFPLCDGAVALDSTSNSKTSDVPVTTSPYASPPVDTHRNSIDSDVESERHVRDRDRERSLHGDRYHPYAKEDDKPRFILPPPRGQEEWGRRGLVGWR</sequence>
<dbReference type="FunFam" id="1.10.10.10:FF:000027">
    <property type="entry name" value="Heat shock transcription factor 1"/>
    <property type="match status" value="1"/>
</dbReference>
<feature type="region of interest" description="Disordered" evidence="8">
    <location>
        <begin position="163"/>
        <end position="233"/>
    </location>
</feature>
<evidence type="ECO:0000256" key="5">
    <source>
        <dbReference type="ARBA" id="ARBA00023163"/>
    </source>
</evidence>
<feature type="compositionally biased region" description="Low complexity" evidence="8">
    <location>
        <begin position="366"/>
        <end position="381"/>
    </location>
</feature>
<dbReference type="OrthoDB" id="60033at2759"/>
<dbReference type="GO" id="GO:0005634">
    <property type="term" value="C:nucleus"/>
    <property type="evidence" value="ECO:0007669"/>
    <property type="project" value="UniProtKB-SubCell"/>
</dbReference>
<feature type="compositionally biased region" description="Basic and acidic residues" evidence="8">
    <location>
        <begin position="282"/>
        <end position="299"/>
    </location>
</feature>
<gene>
    <name evidence="10" type="ORF">SPPG_05445</name>
</gene>
<dbReference type="GeneID" id="27688817"/>
<dbReference type="Pfam" id="PF00447">
    <property type="entry name" value="HSF_DNA-bind"/>
    <property type="match status" value="1"/>
</dbReference>
<feature type="compositionally biased region" description="Basic and acidic residues" evidence="8">
    <location>
        <begin position="348"/>
        <end position="360"/>
    </location>
</feature>
<keyword evidence="5" id="KW-0804">Transcription</keyword>
<dbReference type="GO" id="GO:0003700">
    <property type="term" value="F:DNA-binding transcription factor activity"/>
    <property type="evidence" value="ECO:0007669"/>
    <property type="project" value="InterPro"/>
</dbReference>
<evidence type="ECO:0000256" key="4">
    <source>
        <dbReference type="ARBA" id="ARBA00023125"/>
    </source>
</evidence>
<feature type="domain" description="HSF-type DNA-binding" evidence="9">
    <location>
        <begin position="3"/>
        <end position="111"/>
    </location>
</feature>
<dbReference type="PANTHER" id="PTHR10015:SF427">
    <property type="entry name" value="HEAT SHOCK FACTOR PROTEIN"/>
    <property type="match status" value="1"/>
</dbReference>
<evidence type="ECO:0000256" key="1">
    <source>
        <dbReference type="ARBA" id="ARBA00004123"/>
    </source>
</evidence>
<protein>
    <recommendedName>
        <fullName evidence="9">HSF-type DNA-binding domain-containing protein</fullName>
    </recommendedName>
</protein>
<feature type="compositionally biased region" description="Basic and acidic residues" evidence="8">
    <location>
        <begin position="455"/>
        <end position="496"/>
    </location>
</feature>
<keyword evidence="3" id="KW-0805">Transcription regulation</keyword>
<feature type="compositionally biased region" description="Polar residues" evidence="8">
    <location>
        <begin position="433"/>
        <end position="449"/>
    </location>
</feature>
<evidence type="ECO:0000256" key="3">
    <source>
        <dbReference type="ARBA" id="ARBA00023015"/>
    </source>
</evidence>
<dbReference type="VEuPathDB" id="FungiDB:SPPG_05445"/>
<dbReference type="STRING" id="645134.A0A0L0HDY9"/>
<feature type="region of interest" description="Disordered" evidence="8">
    <location>
        <begin position="336"/>
        <end position="381"/>
    </location>
</feature>
<proteinExistence type="inferred from homology"/>
<dbReference type="SMART" id="SM00415">
    <property type="entry name" value="HSF"/>
    <property type="match status" value="1"/>
</dbReference>
<organism evidence="10 11">
    <name type="scientific">Spizellomyces punctatus (strain DAOM BR117)</name>
    <dbReference type="NCBI Taxonomy" id="645134"/>
    <lineage>
        <taxon>Eukaryota</taxon>
        <taxon>Fungi</taxon>
        <taxon>Fungi incertae sedis</taxon>
        <taxon>Chytridiomycota</taxon>
        <taxon>Chytridiomycota incertae sedis</taxon>
        <taxon>Chytridiomycetes</taxon>
        <taxon>Spizellomycetales</taxon>
        <taxon>Spizellomycetaceae</taxon>
        <taxon>Spizellomyces</taxon>
    </lineage>
</organism>
<feature type="compositionally biased region" description="Pro residues" evidence="8">
    <location>
        <begin position="200"/>
        <end position="218"/>
    </location>
</feature>
<evidence type="ECO:0000313" key="11">
    <source>
        <dbReference type="Proteomes" id="UP000053201"/>
    </source>
</evidence>
<name>A0A0L0HDY9_SPIPD</name>
<keyword evidence="11" id="KW-1185">Reference proteome</keyword>
<reference evidence="10 11" key="1">
    <citation type="submission" date="2009-08" db="EMBL/GenBank/DDBJ databases">
        <title>The Genome Sequence of Spizellomyces punctatus strain DAOM BR117.</title>
        <authorList>
            <consortium name="The Broad Institute Genome Sequencing Platform"/>
            <person name="Russ C."/>
            <person name="Cuomo C."/>
            <person name="Shea T."/>
            <person name="Young S.K."/>
            <person name="Zeng Q."/>
            <person name="Koehrsen M."/>
            <person name="Haas B."/>
            <person name="Borodovsky M."/>
            <person name="Guigo R."/>
            <person name="Alvarado L."/>
            <person name="Berlin A."/>
            <person name="Bochicchio J."/>
            <person name="Borenstein D."/>
            <person name="Chapman S."/>
            <person name="Chen Z."/>
            <person name="Engels R."/>
            <person name="Freedman E."/>
            <person name="Gellesch M."/>
            <person name="Goldberg J."/>
            <person name="Griggs A."/>
            <person name="Gujja S."/>
            <person name="Heiman D."/>
            <person name="Hepburn T."/>
            <person name="Howarth C."/>
            <person name="Jen D."/>
            <person name="Larson L."/>
            <person name="Lewis B."/>
            <person name="Mehta T."/>
            <person name="Park D."/>
            <person name="Pearson M."/>
            <person name="Roberts A."/>
            <person name="Saif S."/>
            <person name="Shenoy N."/>
            <person name="Sisk P."/>
            <person name="Stolte C."/>
            <person name="Sykes S."/>
            <person name="Thomson T."/>
            <person name="Walk T."/>
            <person name="White J."/>
            <person name="Yandava C."/>
            <person name="Burger G."/>
            <person name="Gray M.W."/>
            <person name="Holland P.W.H."/>
            <person name="King N."/>
            <person name="Lang F.B.F."/>
            <person name="Roger A.J."/>
            <person name="Ruiz-Trillo I."/>
            <person name="Lander E."/>
            <person name="Nusbaum C."/>
        </authorList>
    </citation>
    <scope>NUCLEOTIDE SEQUENCE [LARGE SCALE GENOMIC DNA]</scope>
    <source>
        <strain evidence="10 11">DAOM BR117</strain>
    </source>
</reference>
<evidence type="ECO:0000256" key="2">
    <source>
        <dbReference type="ARBA" id="ARBA00006403"/>
    </source>
</evidence>
<dbReference type="eggNOG" id="KOG0627">
    <property type="taxonomic scope" value="Eukaryota"/>
</dbReference>
<dbReference type="EMBL" id="KQ257458">
    <property type="protein sequence ID" value="KNC99189.1"/>
    <property type="molecule type" value="Genomic_DNA"/>
</dbReference>
<dbReference type="AlphaFoldDB" id="A0A0L0HDY9"/>
<dbReference type="InterPro" id="IPR000232">
    <property type="entry name" value="HSF_DNA-bd"/>
</dbReference>
<feature type="region of interest" description="Disordered" evidence="8">
    <location>
        <begin position="282"/>
        <end position="323"/>
    </location>
</feature>
<feature type="region of interest" description="Disordered" evidence="8">
    <location>
        <begin position="433"/>
        <end position="517"/>
    </location>
</feature>
<dbReference type="Gene3D" id="1.10.10.10">
    <property type="entry name" value="Winged helix-like DNA-binding domain superfamily/Winged helix DNA-binding domain"/>
    <property type="match status" value="1"/>
</dbReference>
<dbReference type="SUPFAM" id="SSF46785">
    <property type="entry name" value="Winged helix' DNA-binding domain"/>
    <property type="match status" value="1"/>
</dbReference>
<evidence type="ECO:0000256" key="7">
    <source>
        <dbReference type="RuleBase" id="RU004020"/>
    </source>
</evidence>